<dbReference type="AlphaFoldDB" id="A0A848K9W2"/>
<organism evidence="1 2">
    <name type="scientific">Antrihabitans stalactiti</name>
    <dbReference type="NCBI Taxonomy" id="2584121"/>
    <lineage>
        <taxon>Bacteria</taxon>
        <taxon>Bacillati</taxon>
        <taxon>Actinomycetota</taxon>
        <taxon>Actinomycetes</taxon>
        <taxon>Mycobacteriales</taxon>
        <taxon>Nocardiaceae</taxon>
        <taxon>Antrihabitans</taxon>
    </lineage>
</organism>
<dbReference type="Proteomes" id="UP000535543">
    <property type="component" value="Unassembled WGS sequence"/>
</dbReference>
<gene>
    <name evidence="1" type="ORF">FGL95_05210</name>
</gene>
<accession>A0A848K9W2</accession>
<reference evidence="1 2" key="2">
    <citation type="submission" date="2020-06" db="EMBL/GenBank/DDBJ databases">
        <title>Antribacter stalactiti gen. nov., sp. nov., a new member of the family Nacardiaceae isolated from a cave.</title>
        <authorList>
            <person name="Kim I.S."/>
        </authorList>
    </citation>
    <scope>NUCLEOTIDE SEQUENCE [LARGE SCALE GENOMIC DNA]</scope>
    <source>
        <strain evidence="1 2">YC2-7</strain>
    </source>
</reference>
<proteinExistence type="predicted"/>
<reference evidence="1 2" key="1">
    <citation type="submission" date="2019-05" db="EMBL/GenBank/DDBJ databases">
        <authorList>
            <person name="Lee S.D."/>
        </authorList>
    </citation>
    <scope>NUCLEOTIDE SEQUENCE [LARGE SCALE GENOMIC DNA]</scope>
    <source>
        <strain evidence="1 2">YC2-7</strain>
    </source>
</reference>
<keyword evidence="2" id="KW-1185">Reference proteome</keyword>
<evidence type="ECO:0000313" key="1">
    <source>
        <dbReference type="EMBL" id="NMN94436.1"/>
    </source>
</evidence>
<evidence type="ECO:0000313" key="2">
    <source>
        <dbReference type="Proteomes" id="UP000535543"/>
    </source>
</evidence>
<protein>
    <recommendedName>
        <fullName evidence="3">Transcriptional regulator, AbiEi antitoxin, Type IV TA system</fullName>
    </recommendedName>
</protein>
<dbReference type="RefSeq" id="WP_169585088.1">
    <property type="nucleotide sequence ID" value="NZ_VCQU01000001.1"/>
</dbReference>
<dbReference type="EMBL" id="VCQU01000001">
    <property type="protein sequence ID" value="NMN94436.1"/>
    <property type="molecule type" value="Genomic_DNA"/>
</dbReference>
<evidence type="ECO:0008006" key="3">
    <source>
        <dbReference type="Google" id="ProtNLM"/>
    </source>
</evidence>
<name>A0A848K9W2_9NOCA</name>
<comment type="caution">
    <text evidence="1">The sequence shown here is derived from an EMBL/GenBank/DDBJ whole genome shotgun (WGS) entry which is preliminary data.</text>
</comment>
<sequence>MTAEPTPVRRPDALSRGHTDGELRVLYTRQGWTQLRPGFYLPPGYDDGRESADVHRELIRATVPALSPDAVVSHQSATVMHPVPVWDVPLDRVHVTRNRANGGRRSRQLHVHSAPFDEADVVEVSGVRVFTLERAFADLARTVPLEQAVVIGDAALRKGSTKDDLLAALSYAEKRPGHRRAVHAIEMLDGKSGSVGESRSRVVLAGLAGPKPELQTSFLDHDGHSIGRGDFFFEEFGVIGEFDGKVKYGKYLRPGEDAGEAVYREKLREDRLRDMGWIVVRWTWAELQRPHLILAKLRRAFERRAIIGAPVGVFILAA</sequence>